<dbReference type="InterPro" id="IPR000182">
    <property type="entry name" value="GNAT_dom"/>
</dbReference>
<evidence type="ECO:0000259" key="9">
    <source>
        <dbReference type="PROSITE" id="PS51186"/>
    </source>
</evidence>
<feature type="domain" description="N-acetyltransferase" evidence="9">
    <location>
        <begin position="922"/>
        <end position="1076"/>
    </location>
</feature>
<dbReference type="PROSITE" id="PS51186">
    <property type="entry name" value="GNAT"/>
    <property type="match status" value="1"/>
</dbReference>
<dbReference type="PROSITE" id="PS50016">
    <property type="entry name" value="ZF_PHD_2"/>
    <property type="match status" value="1"/>
</dbReference>
<evidence type="ECO:0000256" key="1">
    <source>
        <dbReference type="ARBA" id="ARBA00004123"/>
    </source>
</evidence>
<dbReference type="GO" id="GO:0016747">
    <property type="term" value="F:acyltransferase activity, transferring groups other than amino-acyl groups"/>
    <property type="evidence" value="ECO:0007669"/>
    <property type="project" value="InterPro"/>
</dbReference>
<comment type="subcellular location">
    <subcellularLocation>
        <location evidence="1">Nucleus</location>
    </subcellularLocation>
</comment>
<dbReference type="InterPro" id="IPR013083">
    <property type="entry name" value="Znf_RING/FYVE/PHD"/>
</dbReference>
<dbReference type="InterPro" id="IPR011011">
    <property type="entry name" value="Znf_FYVE_PHD"/>
</dbReference>
<dbReference type="InterPro" id="IPR042163">
    <property type="entry name" value="PHF12"/>
</dbReference>
<dbReference type="PANTHER" id="PTHR46309:SF12">
    <property type="entry name" value="GB|AAC80581.1"/>
    <property type="match status" value="1"/>
</dbReference>
<dbReference type="InterPro" id="IPR059153">
    <property type="entry name" value="NSD_PHD-1st"/>
</dbReference>
<dbReference type="SMART" id="SM00184">
    <property type="entry name" value="RING"/>
    <property type="match status" value="2"/>
</dbReference>
<keyword evidence="3 6" id="KW-0863">Zinc-finger</keyword>
<evidence type="ECO:0000256" key="3">
    <source>
        <dbReference type="ARBA" id="ARBA00022771"/>
    </source>
</evidence>
<dbReference type="InterPro" id="IPR001841">
    <property type="entry name" value="Znf_RING"/>
</dbReference>
<dbReference type="InterPro" id="IPR032308">
    <property type="entry name" value="TDBD"/>
</dbReference>
<feature type="compositionally biased region" description="Low complexity" evidence="7">
    <location>
        <begin position="653"/>
        <end position="662"/>
    </location>
</feature>
<organism evidence="10 11">
    <name type="scientific">Dioscorea cayennensis subsp. rotundata</name>
    <name type="common">White Guinea yam</name>
    <name type="synonym">Dioscorea rotundata</name>
    <dbReference type="NCBI Taxonomy" id="55577"/>
    <lineage>
        <taxon>Eukaryota</taxon>
        <taxon>Viridiplantae</taxon>
        <taxon>Streptophyta</taxon>
        <taxon>Embryophyta</taxon>
        <taxon>Tracheophyta</taxon>
        <taxon>Spermatophyta</taxon>
        <taxon>Magnoliopsida</taxon>
        <taxon>Liliopsida</taxon>
        <taxon>Dioscoreales</taxon>
        <taxon>Dioscoreaceae</taxon>
        <taxon>Dioscorea</taxon>
    </lineage>
</organism>
<dbReference type="InterPro" id="IPR016181">
    <property type="entry name" value="Acyl_CoA_acyltransferase"/>
</dbReference>
<feature type="compositionally biased region" description="Basic and acidic residues" evidence="7">
    <location>
        <begin position="640"/>
        <end position="651"/>
    </location>
</feature>
<feature type="compositionally biased region" description="Basic and acidic residues" evidence="7">
    <location>
        <begin position="452"/>
        <end position="465"/>
    </location>
</feature>
<sequence length="1153" mass="131464">MADDIKSKKRERATERKLLAGDNVEVFFTDEGLNGSWHAGVVIEVGSNSRLIKFTYLLTENEQSKLVERISATDAIEGIYNTPSREQRGIIRPFPPPCVFPGSVIKFGLCVDAWLHDAWWEGVLFDKNVGSQKRKVFFPDIGDQCIVAVDQLRVTQEWNEYSGHWKPRGEWVLLQVLHEIKKEGPLPVSIRKIWYDLRSDISFIEKIGSWTAGTHSVWYGVVNDLYRKLLSVVDGQAVPEMIYPDQLMDTFNDLWKKSTDDHSLVEHAINNLRSNVECTLNNDNVEEEVKDYKDNLKPRMGKSWQSMPVEGEQCLEAITLYSKRSAKARQPCSVYEDMKVKMRKHLVYLGWKIESKRDRILRYRYTSPDRKVFYSLTTVCSYFTKGHRTQNSLSMKKHELEREKLNVTSKQQASEKGMVVDIPEFTPGTKMEDFNNQLNSNFSGSASSKVVKHGDTVSEPSTSRKRDLIFSASESTDQPVPEDLRGAIQDYCKYMSASQKDKQVGPNVNAKLLRLKAKRYLSFMGWKFWFISKKTKEEMRYDSPYGKTYCSLHTACNAYLEESAEGSAPSSRNLNKRRKTSKGVHTSMNSENSVEKYVGPQHGEVCSRGLMKSDRRKKEPSNLLLPLRPSHGKLLRHTSRHSDFQSRERKPSHSSVPGSWSSKRPQHAPSCLGKRNAKTVLCSLIDKNVVLPREKVSYIRKRDGQVLMQGRITRDGIKCDCCQQVFTLTKFEAHAGSTSHRPAANIFLKDQRSLLQCQKDLIHVSNFQNFPHPRLKIDYSQSPSDSICSICQDGGILLLCDHCPSAFHQHCIGLEVIPEGNWFCPCCKCGICGTSDFNSDTKQFTEKTIIYCDQCQREFHVGCLRESGVFGLADCPTGDWFCSKKCSMVFFHLQKLLGKSNLTPVEGLSWSLYRSSRENGGDDIESIAECHSKLRVALDILHECFVDIIEPRTKSDLVADLLFNRKSDLKRLNFWGFYTIVLERGDELISVATFRIFGDKVAEMPLIGTRVKYRQQGMCRLLVNELEKLLSSLGIEMLILPAIPELVQTWTTRFGFTKMSNSDRLKLKDYMFLNFLGSTMCYKFLAGNENQLTSNETNNAGNASVEVKPSIVFRASSTNFIDVCHENAIKCYFSRKTKSELMIQMDRSAVQGH</sequence>
<protein>
    <submittedName>
        <fullName evidence="11">Uncharacterized protein LOC120265324</fullName>
    </submittedName>
</protein>
<feature type="region of interest" description="Disordered" evidence="7">
    <location>
        <begin position="563"/>
        <end position="671"/>
    </location>
</feature>
<accession>A0AB40BNZ7</accession>
<proteinExistence type="predicted"/>
<feature type="compositionally biased region" description="Basic residues" evidence="7">
    <location>
        <begin position="630"/>
        <end position="639"/>
    </location>
</feature>
<evidence type="ECO:0000256" key="4">
    <source>
        <dbReference type="ARBA" id="ARBA00022833"/>
    </source>
</evidence>
<evidence type="ECO:0000256" key="6">
    <source>
        <dbReference type="PROSITE-ProRule" id="PRU00146"/>
    </source>
</evidence>
<dbReference type="AlphaFoldDB" id="A0AB40BNZ7"/>
<keyword evidence="2" id="KW-0479">Metal-binding</keyword>
<dbReference type="PANTHER" id="PTHR46309">
    <property type="entry name" value="PHD FINGER PROTEIN 12"/>
    <property type="match status" value="1"/>
</dbReference>
<dbReference type="Pfam" id="PF22970">
    <property type="entry name" value="DUF7028"/>
    <property type="match status" value="2"/>
</dbReference>
<dbReference type="GO" id="GO:0003714">
    <property type="term" value="F:transcription corepressor activity"/>
    <property type="evidence" value="ECO:0007669"/>
    <property type="project" value="InterPro"/>
</dbReference>
<name>A0AB40BNZ7_DIOCR</name>
<dbReference type="GO" id="GO:0008270">
    <property type="term" value="F:zinc ion binding"/>
    <property type="evidence" value="ECO:0007669"/>
    <property type="project" value="UniProtKB-KW"/>
</dbReference>
<dbReference type="InterPro" id="IPR001965">
    <property type="entry name" value="Znf_PHD"/>
</dbReference>
<dbReference type="SUPFAM" id="SSF55729">
    <property type="entry name" value="Acyl-CoA N-acyltransferases (Nat)"/>
    <property type="match status" value="1"/>
</dbReference>
<evidence type="ECO:0000313" key="10">
    <source>
        <dbReference type="Proteomes" id="UP001515500"/>
    </source>
</evidence>
<feature type="region of interest" description="Disordered" evidence="7">
    <location>
        <begin position="445"/>
        <end position="465"/>
    </location>
</feature>
<dbReference type="Gene3D" id="3.40.630.30">
    <property type="match status" value="1"/>
</dbReference>
<dbReference type="Pfam" id="PF16135">
    <property type="entry name" value="TDBD"/>
    <property type="match status" value="1"/>
</dbReference>
<evidence type="ECO:0000313" key="11">
    <source>
        <dbReference type="RefSeq" id="XP_039129128.1"/>
    </source>
</evidence>
<dbReference type="Pfam" id="PF05641">
    <property type="entry name" value="Agenet"/>
    <property type="match status" value="1"/>
</dbReference>
<dbReference type="Pfam" id="PF23011">
    <property type="entry name" value="PHD-1st_NSD"/>
    <property type="match status" value="1"/>
</dbReference>
<feature type="compositionally biased region" description="Basic and acidic residues" evidence="7">
    <location>
        <begin position="611"/>
        <end position="620"/>
    </location>
</feature>
<dbReference type="InterPro" id="IPR019787">
    <property type="entry name" value="Znf_PHD-finger"/>
</dbReference>
<dbReference type="InterPro" id="IPR056511">
    <property type="entry name" value="IDM1_C"/>
</dbReference>
<keyword evidence="5" id="KW-0539">Nucleus</keyword>
<reference evidence="11" key="1">
    <citation type="submission" date="2025-08" db="UniProtKB">
        <authorList>
            <consortium name="RefSeq"/>
        </authorList>
    </citation>
    <scope>IDENTIFICATION</scope>
</reference>
<evidence type="ECO:0000256" key="5">
    <source>
        <dbReference type="ARBA" id="ARBA00023242"/>
    </source>
</evidence>
<evidence type="ECO:0000256" key="7">
    <source>
        <dbReference type="SAM" id="MobiDB-lite"/>
    </source>
</evidence>
<dbReference type="InterPro" id="IPR008395">
    <property type="entry name" value="Agenet-like_dom"/>
</dbReference>
<dbReference type="InterPro" id="IPR054292">
    <property type="entry name" value="DUF7028"/>
</dbReference>
<dbReference type="SUPFAM" id="SSF57903">
    <property type="entry name" value="FYVE/PHD zinc finger"/>
    <property type="match status" value="2"/>
</dbReference>
<dbReference type="RefSeq" id="XP_039129128.1">
    <property type="nucleotide sequence ID" value="XM_039273194.1"/>
</dbReference>
<evidence type="ECO:0000256" key="2">
    <source>
        <dbReference type="ARBA" id="ARBA00022723"/>
    </source>
</evidence>
<gene>
    <name evidence="11" type="primary">LOC120265324</name>
</gene>
<evidence type="ECO:0000259" key="8">
    <source>
        <dbReference type="PROSITE" id="PS50016"/>
    </source>
</evidence>
<dbReference type="GO" id="GO:0005634">
    <property type="term" value="C:nucleus"/>
    <property type="evidence" value="ECO:0007669"/>
    <property type="project" value="UniProtKB-SubCell"/>
</dbReference>
<keyword evidence="10" id="KW-1185">Reference proteome</keyword>
<dbReference type="SMART" id="SM00249">
    <property type="entry name" value="PHD"/>
    <property type="match status" value="2"/>
</dbReference>
<dbReference type="Pfam" id="PF23209">
    <property type="entry name" value="IDM1_C"/>
    <property type="match status" value="1"/>
</dbReference>
<dbReference type="InterPro" id="IPR014002">
    <property type="entry name" value="Agenet_dom_plant"/>
</dbReference>
<dbReference type="SMART" id="SM00743">
    <property type="entry name" value="Agenet"/>
    <property type="match status" value="2"/>
</dbReference>
<dbReference type="GeneID" id="120265324"/>
<dbReference type="GO" id="GO:0006357">
    <property type="term" value="P:regulation of transcription by RNA polymerase II"/>
    <property type="evidence" value="ECO:0007669"/>
    <property type="project" value="TreeGrafter"/>
</dbReference>
<keyword evidence="4" id="KW-0862">Zinc</keyword>
<feature type="compositionally biased region" description="Polar residues" evidence="7">
    <location>
        <begin position="583"/>
        <end position="592"/>
    </location>
</feature>
<dbReference type="Proteomes" id="UP001515500">
    <property type="component" value="Chromosome 7"/>
</dbReference>
<feature type="domain" description="PHD-type" evidence="8">
    <location>
        <begin position="785"/>
        <end position="830"/>
    </location>
</feature>
<dbReference type="Gene3D" id="3.30.40.10">
    <property type="entry name" value="Zinc/RING finger domain, C3HC4 (zinc finger)"/>
    <property type="match status" value="2"/>
</dbReference>